<dbReference type="RefSeq" id="WP_199466225.1">
    <property type="nucleotide sequence ID" value="NZ_JAEMNX010000001.1"/>
</dbReference>
<keyword evidence="2" id="KW-1185">Reference proteome</keyword>
<dbReference type="PROSITE" id="PS51257">
    <property type="entry name" value="PROKAR_LIPOPROTEIN"/>
    <property type="match status" value="1"/>
</dbReference>
<evidence type="ECO:0000313" key="2">
    <source>
        <dbReference type="Proteomes" id="UP000628710"/>
    </source>
</evidence>
<dbReference type="InterPro" id="IPR019027">
    <property type="entry name" value="Pilus_biogenesis_CpaD-related"/>
</dbReference>
<organism evidence="1 2">
    <name type="scientific">Marinomonas transparens</name>
    <dbReference type="NCBI Taxonomy" id="2795388"/>
    <lineage>
        <taxon>Bacteria</taxon>
        <taxon>Pseudomonadati</taxon>
        <taxon>Pseudomonadota</taxon>
        <taxon>Gammaproteobacteria</taxon>
        <taxon>Oceanospirillales</taxon>
        <taxon>Oceanospirillaceae</taxon>
        <taxon>Marinomonas</taxon>
    </lineage>
</organism>
<reference evidence="1" key="1">
    <citation type="submission" date="2020-12" db="EMBL/GenBank/DDBJ databases">
        <title>Marinomonas arctica sp. nov., a psychrotolerant bacterium isolated from the Arctic.</title>
        <authorList>
            <person name="Zhang Y."/>
        </authorList>
    </citation>
    <scope>NUCLEOTIDE SEQUENCE</scope>
    <source>
        <strain evidence="1">C1424</strain>
    </source>
</reference>
<dbReference type="EMBL" id="JAEMNX010000001">
    <property type="protein sequence ID" value="MBJ7536144.1"/>
    <property type="molecule type" value="Genomic_DNA"/>
</dbReference>
<accession>A0A934JL98</accession>
<protein>
    <submittedName>
        <fullName evidence="1">Pilus assembly protein CpaD</fullName>
    </submittedName>
</protein>
<dbReference type="AlphaFoldDB" id="A0A934JL98"/>
<comment type="caution">
    <text evidence="1">The sequence shown here is derived from an EMBL/GenBank/DDBJ whole genome shotgun (WGS) entry which is preliminary data.</text>
</comment>
<gene>
    <name evidence="1" type="ORF">I8J31_00475</name>
</gene>
<dbReference type="Proteomes" id="UP000628710">
    <property type="component" value="Unassembled WGS sequence"/>
</dbReference>
<sequence length="215" mass="23630">MRFMIFSVVFLLLLSGCDHTVNRLREDSNVFEHGVSRSSSVKPTMSSISLSVQDTGGLDQPSLQSLNALLRNQGRLSNQVIRIQPLSEKGEQFAQRLEASLLELGMNKSHLTLLPLVYRVSKTEWDLQLTSEALVVLKPDCSIADKTTWTVKPFDAVGPLGCANRANIAQMVVNPRDLMRPSALDAGDAVTAVGAVQRYQEGDTTELLDIDFQAD</sequence>
<evidence type="ECO:0000313" key="1">
    <source>
        <dbReference type="EMBL" id="MBJ7536144.1"/>
    </source>
</evidence>
<dbReference type="Pfam" id="PF09476">
    <property type="entry name" value="Pilus_CpaD"/>
    <property type="match status" value="1"/>
</dbReference>
<name>A0A934JL98_9GAMM</name>
<proteinExistence type="predicted"/>